<accession>A0ACB0JQG9</accession>
<evidence type="ECO:0000313" key="1">
    <source>
        <dbReference type="EMBL" id="CAJ2645850.1"/>
    </source>
</evidence>
<reference evidence="1" key="1">
    <citation type="submission" date="2023-10" db="EMBL/GenBank/DDBJ databases">
        <authorList>
            <person name="Rodriguez Cubillos JULIANA M."/>
            <person name="De Vega J."/>
        </authorList>
    </citation>
    <scope>NUCLEOTIDE SEQUENCE</scope>
</reference>
<sequence>MSQWDVDSIEWYLNYTMNLLALLNSISSSLSNFGLARLSLAHGLTLLEKEKSLSLARKHLKAIKLAGCFSTNFGKYFHTEDHKAKIFFMVRS</sequence>
<protein>
    <submittedName>
        <fullName evidence="1">Uncharacterized protein</fullName>
    </submittedName>
</protein>
<dbReference type="EMBL" id="CASHSV030000109">
    <property type="protein sequence ID" value="CAJ2645850.1"/>
    <property type="molecule type" value="Genomic_DNA"/>
</dbReference>
<gene>
    <name evidence="1" type="ORF">MILVUS5_LOCUS14679</name>
</gene>
<comment type="caution">
    <text evidence="1">The sequence shown here is derived from an EMBL/GenBank/DDBJ whole genome shotgun (WGS) entry which is preliminary data.</text>
</comment>
<dbReference type="Proteomes" id="UP001177021">
    <property type="component" value="Unassembled WGS sequence"/>
</dbReference>
<evidence type="ECO:0000313" key="2">
    <source>
        <dbReference type="Proteomes" id="UP001177021"/>
    </source>
</evidence>
<proteinExistence type="predicted"/>
<name>A0ACB0JQG9_TRIPR</name>
<organism evidence="1 2">
    <name type="scientific">Trifolium pratense</name>
    <name type="common">Red clover</name>
    <dbReference type="NCBI Taxonomy" id="57577"/>
    <lineage>
        <taxon>Eukaryota</taxon>
        <taxon>Viridiplantae</taxon>
        <taxon>Streptophyta</taxon>
        <taxon>Embryophyta</taxon>
        <taxon>Tracheophyta</taxon>
        <taxon>Spermatophyta</taxon>
        <taxon>Magnoliopsida</taxon>
        <taxon>eudicotyledons</taxon>
        <taxon>Gunneridae</taxon>
        <taxon>Pentapetalae</taxon>
        <taxon>rosids</taxon>
        <taxon>fabids</taxon>
        <taxon>Fabales</taxon>
        <taxon>Fabaceae</taxon>
        <taxon>Papilionoideae</taxon>
        <taxon>50 kb inversion clade</taxon>
        <taxon>NPAAA clade</taxon>
        <taxon>Hologalegina</taxon>
        <taxon>IRL clade</taxon>
        <taxon>Trifolieae</taxon>
        <taxon>Trifolium</taxon>
    </lineage>
</organism>
<keyword evidence="2" id="KW-1185">Reference proteome</keyword>